<dbReference type="EMBL" id="AJWZ01002764">
    <property type="protein sequence ID" value="EKC70075.1"/>
    <property type="molecule type" value="Genomic_DNA"/>
</dbReference>
<gene>
    <name evidence="1" type="ORF">OBE_04072</name>
</gene>
<name>K1TV55_9ZZZZ</name>
<protein>
    <submittedName>
        <fullName evidence="1">Lipopolysaccharide biosynthesis glycosyltransferase</fullName>
    </submittedName>
</protein>
<comment type="caution">
    <text evidence="1">The sequence shown here is derived from an EMBL/GenBank/DDBJ whole genome shotgun (WGS) entry which is preliminary data.</text>
</comment>
<feature type="non-terminal residue" evidence="1">
    <location>
        <position position="112"/>
    </location>
</feature>
<sequence length="112" mass="12828">MINLLFSGNEKVFDGALSELISITNKTKEPITCYILTMDVSRIKKEYTAINDEQVAFLNKVVQSKNKENEVIKIDVTNLYEKEFGKGKNENAYCTPYTLLRLFADLIEELPN</sequence>
<dbReference type="GO" id="GO:0016740">
    <property type="term" value="F:transferase activity"/>
    <property type="evidence" value="ECO:0007669"/>
    <property type="project" value="UniProtKB-KW"/>
</dbReference>
<proteinExistence type="predicted"/>
<dbReference type="AlphaFoldDB" id="K1TV55"/>
<accession>K1TV55</accession>
<organism evidence="1">
    <name type="scientific">human gut metagenome</name>
    <dbReference type="NCBI Taxonomy" id="408170"/>
    <lineage>
        <taxon>unclassified sequences</taxon>
        <taxon>metagenomes</taxon>
        <taxon>organismal metagenomes</taxon>
    </lineage>
</organism>
<dbReference type="InterPro" id="IPR029044">
    <property type="entry name" value="Nucleotide-diphossugar_trans"/>
</dbReference>
<evidence type="ECO:0000313" key="1">
    <source>
        <dbReference type="EMBL" id="EKC70075.1"/>
    </source>
</evidence>
<keyword evidence="1" id="KW-0808">Transferase</keyword>
<dbReference type="Gene3D" id="3.90.550.10">
    <property type="entry name" value="Spore Coat Polysaccharide Biosynthesis Protein SpsA, Chain A"/>
    <property type="match status" value="1"/>
</dbReference>
<reference evidence="1" key="1">
    <citation type="journal article" date="2013" name="Environ. Microbiol.">
        <title>Microbiota from the distal guts of lean and obese adolescents exhibit partial functional redundancy besides clear differences in community structure.</title>
        <authorList>
            <person name="Ferrer M."/>
            <person name="Ruiz A."/>
            <person name="Lanza F."/>
            <person name="Haange S.B."/>
            <person name="Oberbach A."/>
            <person name="Till H."/>
            <person name="Bargiela R."/>
            <person name="Campoy C."/>
            <person name="Segura M.T."/>
            <person name="Richter M."/>
            <person name="von Bergen M."/>
            <person name="Seifert J."/>
            <person name="Suarez A."/>
        </authorList>
    </citation>
    <scope>NUCLEOTIDE SEQUENCE</scope>
</reference>